<dbReference type="CDD" id="cd04301">
    <property type="entry name" value="NAT_SF"/>
    <property type="match status" value="2"/>
</dbReference>
<dbReference type="Proteomes" id="UP000048926">
    <property type="component" value="Unassembled WGS sequence"/>
</dbReference>
<gene>
    <name evidence="4" type="ORF">LAL4801_00274</name>
</gene>
<dbReference type="STRING" id="187304.B0E33_00295"/>
<name>A0A0M6XVJ6_9HYPH</name>
<protein>
    <submittedName>
        <fullName evidence="4">Putative acetyltransferase</fullName>
    </submittedName>
</protein>
<keyword evidence="5" id="KW-1185">Reference proteome</keyword>
<evidence type="ECO:0000313" key="4">
    <source>
        <dbReference type="EMBL" id="CTQ41854.1"/>
    </source>
</evidence>
<accession>A0A0M6XVJ6</accession>
<dbReference type="InterPro" id="IPR016181">
    <property type="entry name" value="Acyl_CoA_acyltransferase"/>
</dbReference>
<feature type="domain" description="N-acetyltransferase" evidence="3">
    <location>
        <begin position="6"/>
        <end position="152"/>
    </location>
</feature>
<dbReference type="EMBL" id="CXST01000001">
    <property type="protein sequence ID" value="CTQ41854.1"/>
    <property type="molecule type" value="Genomic_DNA"/>
</dbReference>
<dbReference type="PROSITE" id="PS51186">
    <property type="entry name" value="GNAT"/>
    <property type="match status" value="2"/>
</dbReference>
<evidence type="ECO:0000313" key="5">
    <source>
        <dbReference type="Proteomes" id="UP000048926"/>
    </source>
</evidence>
<dbReference type="Pfam" id="PF00583">
    <property type="entry name" value="Acetyltransf_1"/>
    <property type="match status" value="2"/>
</dbReference>
<dbReference type="RefSeq" id="WP_055653721.1">
    <property type="nucleotide sequence ID" value="NZ_CXST01000001.1"/>
</dbReference>
<dbReference type="OrthoDB" id="9794566at2"/>
<dbReference type="PANTHER" id="PTHR43877">
    <property type="entry name" value="AMINOALKYLPHOSPHONATE N-ACETYLTRANSFERASE-RELATED-RELATED"/>
    <property type="match status" value="1"/>
</dbReference>
<evidence type="ECO:0000256" key="2">
    <source>
        <dbReference type="ARBA" id="ARBA00023315"/>
    </source>
</evidence>
<evidence type="ECO:0000259" key="3">
    <source>
        <dbReference type="PROSITE" id="PS51186"/>
    </source>
</evidence>
<sequence>MSYQIVDCRLFGADQLCEALNIAFSDYVTPLHLSEKDFREFQRQRGFSAEHSFVAMAGEEIAAFWFSSLPNSSYGDRAYTLSVGTSPAHRRKGLSRKLLAAVLEKQLEVGAKGLQLEVITTNEKAVSAYEAFGFRRERTLGVFRLVNSKALKSQVGEWVLERIGLNDLPDDTGPYFDTLPTPQNSIAGLRGLSPDIHLLAVRQDDEILGWGASFADGAVAQIAVHKNHRRQGIGRVLLQGLMEALGGSELRFVNVDTAAQSANAFLRLSGAEELLQQYEMRLDC</sequence>
<keyword evidence="2" id="KW-0012">Acyltransferase</keyword>
<dbReference type="SUPFAM" id="SSF55729">
    <property type="entry name" value="Acyl-CoA N-acyltransferases (Nat)"/>
    <property type="match status" value="2"/>
</dbReference>
<dbReference type="AlphaFoldDB" id="A0A0M6XVJ6"/>
<dbReference type="GO" id="GO:0016747">
    <property type="term" value="F:acyltransferase activity, transferring groups other than amino-acyl groups"/>
    <property type="evidence" value="ECO:0007669"/>
    <property type="project" value="InterPro"/>
</dbReference>
<organism evidence="4 5">
    <name type="scientific">Roseibium aggregatum</name>
    <dbReference type="NCBI Taxonomy" id="187304"/>
    <lineage>
        <taxon>Bacteria</taxon>
        <taxon>Pseudomonadati</taxon>
        <taxon>Pseudomonadota</taxon>
        <taxon>Alphaproteobacteria</taxon>
        <taxon>Hyphomicrobiales</taxon>
        <taxon>Stappiaceae</taxon>
        <taxon>Roseibium</taxon>
    </lineage>
</organism>
<dbReference type="InterPro" id="IPR000182">
    <property type="entry name" value="GNAT_dom"/>
</dbReference>
<proteinExistence type="predicted"/>
<dbReference type="InterPro" id="IPR050832">
    <property type="entry name" value="Bact_Acetyltransf"/>
</dbReference>
<keyword evidence="1 4" id="KW-0808">Transferase</keyword>
<reference evidence="5" key="1">
    <citation type="submission" date="2015-07" db="EMBL/GenBank/DDBJ databases">
        <authorList>
            <person name="Rodrigo-Torres Lidia"/>
            <person name="Arahal R.David."/>
        </authorList>
    </citation>
    <scope>NUCLEOTIDE SEQUENCE [LARGE SCALE GENOMIC DNA]</scope>
    <source>
        <strain evidence="5">CECT 4801</strain>
    </source>
</reference>
<feature type="domain" description="N-acetyltransferase" evidence="3">
    <location>
        <begin position="158"/>
        <end position="284"/>
    </location>
</feature>
<dbReference type="Gene3D" id="3.40.630.30">
    <property type="match status" value="2"/>
</dbReference>
<evidence type="ECO:0000256" key="1">
    <source>
        <dbReference type="ARBA" id="ARBA00022679"/>
    </source>
</evidence>